<dbReference type="OrthoDB" id="8447154at2"/>
<reference evidence="2" key="1">
    <citation type="submission" date="2016-10" db="EMBL/GenBank/DDBJ databases">
        <authorList>
            <person name="Varghese N."/>
            <person name="Submissions S."/>
        </authorList>
    </citation>
    <scope>NUCLEOTIDE SEQUENCE [LARGE SCALE GENOMIC DNA]</scope>
    <source>
        <strain evidence="2">CGMCC 1.6474</strain>
    </source>
</reference>
<evidence type="ECO:0000313" key="1">
    <source>
        <dbReference type="EMBL" id="SFK29023.1"/>
    </source>
</evidence>
<evidence type="ECO:0000313" key="2">
    <source>
        <dbReference type="Proteomes" id="UP000198804"/>
    </source>
</evidence>
<gene>
    <name evidence="1" type="ORF">SAMN04488125_101119</name>
</gene>
<dbReference type="EMBL" id="FOSV01000001">
    <property type="protein sequence ID" value="SFK29023.1"/>
    <property type="molecule type" value="Genomic_DNA"/>
</dbReference>
<organism evidence="1 2">
    <name type="scientific">Methylorubrum salsuginis</name>
    <dbReference type="NCBI Taxonomy" id="414703"/>
    <lineage>
        <taxon>Bacteria</taxon>
        <taxon>Pseudomonadati</taxon>
        <taxon>Pseudomonadota</taxon>
        <taxon>Alphaproteobacteria</taxon>
        <taxon>Hyphomicrobiales</taxon>
        <taxon>Methylobacteriaceae</taxon>
        <taxon>Methylorubrum</taxon>
    </lineage>
</organism>
<sequence>MSRTIYSFIIDTAPAFPYQGWHLAKSLCLRCAAAPDTIHVQLTDAVPSETVRLFAACGYRTHRLSPFGDGKWCNKLAQLPNLLGETFDIAVLLDTDMIAVADVRTFLCSDFVQAKVVDFPNPSLAVLRELYSPAGGDDEPPIVRTDGIDAPTLHGNCNGGFYAVPRPLAESYSEEWRRWAVWLFENDEPLRRAGRMKKSIKSVRRSPFDAR</sequence>
<dbReference type="Proteomes" id="UP000198804">
    <property type="component" value="Unassembled WGS sequence"/>
</dbReference>
<dbReference type="RefSeq" id="WP_091940924.1">
    <property type="nucleotide sequence ID" value="NZ_FOSV01000001.1"/>
</dbReference>
<evidence type="ECO:0008006" key="3">
    <source>
        <dbReference type="Google" id="ProtNLM"/>
    </source>
</evidence>
<protein>
    <recommendedName>
        <fullName evidence="3">Glycosyl transferase family 8</fullName>
    </recommendedName>
</protein>
<proteinExistence type="predicted"/>
<dbReference type="AlphaFoldDB" id="A0A1I3YB73"/>
<keyword evidence="2" id="KW-1185">Reference proteome</keyword>
<name>A0A1I3YB73_9HYPH</name>
<accession>A0A1I3YB73</accession>